<dbReference type="GO" id="GO:0004672">
    <property type="term" value="F:protein kinase activity"/>
    <property type="evidence" value="ECO:0007669"/>
    <property type="project" value="InterPro"/>
</dbReference>
<dbReference type="InterPro" id="IPR006597">
    <property type="entry name" value="Sel1-like"/>
</dbReference>
<evidence type="ECO:0000313" key="7">
    <source>
        <dbReference type="EMBL" id="KAA8493262.1"/>
    </source>
</evidence>
<dbReference type="SUPFAM" id="SSF81901">
    <property type="entry name" value="HCP-like"/>
    <property type="match status" value="2"/>
</dbReference>
<gene>
    <name evidence="7" type="ORF">FVE85_8707</name>
</gene>
<dbReference type="PROSITE" id="PS50011">
    <property type="entry name" value="PROTEIN_KINASE_DOM"/>
    <property type="match status" value="1"/>
</dbReference>
<accession>A0A5J4YR34</accession>
<proteinExistence type="inferred from homology"/>
<dbReference type="InterPro" id="IPR050767">
    <property type="entry name" value="Sel1_AlgK"/>
</dbReference>
<dbReference type="InterPro" id="IPR000719">
    <property type="entry name" value="Prot_kinase_dom"/>
</dbReference>
<dbReference type="CDD" id="cd21037">
    <property type="entry name" value="MLKL_NTD"/>
    <property type="match status" value="1"/>
</dbReference>
<evidence type="ECO:0000256" key="3">
    <source>
        <dbReference type="ARBA" id="ARBA00038101"/>
    </source>
</evidence>
<feature type="binding site" evidence="4">
    <location>
        <position position="296"/>
    </location>
    <ligand>
        <name>ATP</name>
        <dbReference type="ChEBI" id="CHEBI:30616"/>
    </ligand>
</feature>
<dbReference type="InterPro" id="IPR011009">
    <property type="entry name" value="Kinase-like_dom_sf"/>
</dbReference>
<dbReference type="GO" id="GO:0005524">
    <property type="term" value="F:ATP binding"/>
    <property type="evidence" value="ECO:0007669"/>
    <property type="project" value="UniProtKB-UniRule"/>
</dbReference>
<organism evidence="7 8">
    <name type="scientific">Porphyridium purpureum</name>
    <name type="common">Red alga</name>
    <name type="synonym">Porphyridium cruentum</name>
    <dbReference type="NCBI Taxonomy" id="35688"/>
    <lineage>
        <taxon>Eukaryota</taxon>
        <taxon>Rhodophyta</taxon>
        <taxon>Bangiophyceae</taxon>
        <taxon>Porphyridiales</taxon>
        <taxon>Porphyridiaceae</taxon>
        <taxon>Porphyridium</taxon>
    </lineage>
</organism>
<dbReference type="AlphaFoldDB" id="A0A5J4YR34"/>
<dbReference type="PROSITE" id="PS00107">
    <property type="entry name" value="PROTEIN_KINASE_ATP"/>
    <property type="match status" value="1"/>
</dbReference>
<dbReference type="PANTHER" id="PTHR11102">
    <property type="entry name" value="SEL-1-LIKE PROTEIN"/>
    <property type="match status" value="1"/>
</dbReference>
<feature type="region of interest" description="Disordered" evidence="5">
    <location>
        <begin position="837"/>
        <end position="861"/>
    </location>
</feature>
<dbReference type="Proteomes" id="UP000324585">
    <property type="component" value="Unassembled WGS sequence"/>
</dbReference>
<evidence type="ECO:0000313" key="8">
    <source>
        <dbReference type="Proteomes" id="UP000324585"/>
    </source>
</evidence>
<feature type="compositionally biased region" description="Low complexity" evidence="5">
    <location>
        <begin position="582"/>
        <end position="601"/>
    </location>
</feature>
<dbReference type="SMART" id="SM00671">
    <property type="entry name" value="SEL1"/>
    <property type="match status" value="8"/>
</dbReference>
<dbReference type="PANTHER" id="PTHR11102:SF160">
    <property type="entry name" value="ERAD-ASSOCIATED E3 UBIQUITIN-PROTEIN LIGASE COMPONENT HRD3"/>
    <property type="match status" value="1"/>
</dbReference>
<dbReference type="InterPro" id="IPR008271">
    <property type="entry name" value="Ser/Thr_kinase_AS"/>
</dbReference>
<dbReference type="InterPro" id="IPR017441">
    <property type="entry name" value="Protein_kinase_ATP_BS"/>
</dbReference>
<feature type="domain" description="Protein kinase" evidence="6">
    <location>
        <begin position="269"/>
        <end position="536"/>
    </location>
</feature>
<feature type="compositionally biased region" description="Basic and acidic residues" evidence="5">
    <location>
        <begin position="837"/>
        <end position="857"/>
    </location>
</feature>
<comment type="caution">
    <text evidence="7">The sequence shown here is derived from an EMBL/GenBank/DDBJ whole genome shotgun (WGS) entry which is preliminary data.</text>
</comment>
<evidence type="ECO:0000256" key="4">
    <source>
        <dbReference type="PROSITE-ProRule" id="PRU10141"/>
    </source>
</evidence>
<feature type="compositionally biased region" description="Acidic residues" evidence="5">
    <location>
        <begin position="620"/>
        <end position="630"/>
    </location>
</feature>
<dbReference type="Gene3D" id="1.20.930.20">
    <property type="entry name" value="Adaptor protein Cbl, N-terminal domain"/>
    <property type="match status" value="1"/>
</dbReference>
<dbReference type="SMART" id="SM00220">
    <property type="entry name" value="S_TKc"/>
    <property type="match status" value="1"/>
</dbReference>
<dbReference type="PROSITE" id="PS00108">
    <property type="entry name" value="PROTEIN_KINASE_ST"/>
    <property type="match status" value="1"/>
</dbReference>
<feature type="region of interest" description="Disordered" evidence="5">
    <location>
        <begin position="582"/>
        <end position="630"/>
    </location>
</feature>
<dbReference type="InterPro" id="IPR011990">
    <property type="entry name" value="TPR-like_helical_dom_sf"/>
</dbReference>
<dbReference type="InterPro" id="IPR059179">
    <property type="entry name" value="MLKL-like_MCAfunc"/>
</dbReference>
<keyword evidence="2 4" id="KW-0067">ATP-binding</keyword>
<evidence type="ECO:0000256" key="5">
    <source>
        <dbReference type="SAM" id="MobiDB-lite"/>
    </source>
</evidence>
<dbReference type="SUPFAM" id="SSF56112">
    <property type="entry name" value="Protein kinase-like (PK-like)"/>
    <property type="match status" value="1"/>
</dbReference>
<name>A0A5J4YR34_PORPP</name>
<keyword evidence="8" id="KW-1185">Reference proteome</keyword>
<sequence length="1093" mass="120980">MATAKRVPLEEGIQVAAAIADDLGAVPPYVAVACAVTKNILACAQTAKAHKDSCMLLAKRAVSIKNTLVEYLGPEGEKLVNKTHELTHGSLLECLSDLESGLRSACSLVKKFSSAESAYEKVLCALRAKMYIGDFQTCGNRLTELESQLSIIITSKIAHNQEQNQHELLRIQEQNKQELLRNLKQHHQEMMSAHDTDRVRDRSMLERELRALPGRIAVLHMHSMSADIPDSCVDTGDSGGGDSMQPLVIEAWFVDVVDVEKEERIDDEKRKFVVLGSGGFGAVFRGTCRGETVAIKQVNPSGDKAVQEFKNELGMMWRLSHENIIRTHGVLCPLDDVNDHEDEVPLIVLEYAPEGSLEKDMFADSKMNVLPNDMVLSVVRGVFDGLKYLHASKVVHRDIKPKNILLMDDWTPKISDFGVAIVKNSCSFAKTMLDTSRYLAPDVIRGEKYNCSCDVWSYGVMFFEMMLGETMSESQRPDIQILKILEDPKRGVPSDRLNKSEYAKQWPAWVVERVRARLQTTLEKHSTVSDVLLEFYNRMVAEGGTAAAKSQTAQFAASPSVSSTSKVDALTRGFWHVSVAPAGSAAPSSSTGASTAESSGSRPVDAQAPSADEKLRCAEETEESEESEEAENMAYAYAYFKLKAEAGVAEGQFRLGKISLDGSHGASQRLEHDAGWARAAAEQDHMDAMIEYGRCHHSGRGVPQNFSLAEECCARAAELGSSAGSAWLLASEAEQQTALRRRQLAKDKEKADRDRQAQKLAAATLQAAAEEQAHLNAEAVEHEHPAAEAKLTQQAEALRREQETAHRVAAARTAAADEQARLEQEARDLAAQREVEAAAARRREEEAAAEQARRDAAEWQQRGQIEEFRENLTEALEWYRKAAQVGDAYSQHSLGLYHYNGWGGLPQDMRAAVEWWLKAAEQGNTAAHYTLGYCYDNGFSALPHDKRAAVEWYRKAAEQGHADAQFNLGDYCENGWGGLPQDKRAAVEWYRKAAEQGHAHAQFNLGAYYENGWSGLPQDKRAAVEWYREAAEQGHADAQFNLGAYCENGWGGLPQDKCVAVNWYRKAAEQGHADAQSSLERLCYYPLLNVKQK</sequence>
<dbReference type="EMBL" id="VRMN01000007">
    <property type="protein sequence ID" value="KAA8493262.1"/>
    <property type="molecule type" value="Genomic_DNA"/>
</dbReference>
<dbReference type="Pfam" id="PF08238">
    <property type="entry name" value="Sel1"/>
    <property type="match status" value="7"/>
</dbReference>
<protein>
    <submittedName>
        <fullName evidence="7">Secretory immunoglobulin A-binding protein EsiB</fullName>
    </submittedName>
</protein>
<evidence type="ECO:0000256" key="1">
    <source>
        <dbReference type="ARBA" id="ARBA00022741"/>
    </source>
</evidence>
<evidence type="ECO:0000256" key="2">
    <source>
        <dbReference type="ARBA" id="ARBA00022840"/>
    </source>
</evidence>
<dbReference type="GO" id="GO:0007166">
    <property type="term" value="P:cell surface receptor signaling pathway"/>
    <property type="evidence" value="ECO:0007669"/>
    <property type="project" value="InterPro"/>
</dbReference>
<reference evidence="8" key="1">
    <citation type="journal article" date="2019" name="Nat. Commun.">
        <title>Expansion of phycobilisome linker gene families in mesophilic red algae.</title>
        <authorList>
            <person name="Lee J."/>
            <person name="Kim D."/>
            <person name="Bhattacharya D."/>
            <person name="Yoon H.S."/>
        </authorList>
    </citation>
    <scope>NUCLEOTIDE SEQUENCE [LARGE SCALE GENOMIC DNA]</scope>
    <source>
        <strain evidence="8">CCMP 1328</strain>
    </source>
</reference>
<dbReference type="OrthoDB" id="200229at2759"/>
<dbReference type="Gene3D" id="1.10.510.10">
    <property type="entry name" value="Transferase(Phosphotransferase) domain 1"/>
    <property type="match status" value="1"/>
</dbReference>
<dbReference type="InterPro" id="IPR036537">
    <property type="entry name" value="Adaptor_Cbl_N_dom_sf"/>
</dbReference>
<dbReference type="Gene3D" id="1.25.40.10">
    <property type="entry name" value="Tetratricopeptide repeat domain"/>
    <property type="match status" value="3"/>
</dbReference>
<evidence type="ECO:0000259" key="6">
    <source>
        <dbReference type="PROSITE" id="PS50011"/>
    </source>
</evidence>
<dbReference type="PROSITE" id="PS51257">
    <property type="entry name" value="PROKAR_LIPOPROTEIN"/>
    <property type="match status" value="1"/>
</dbReference>
<keyword evidence="1 4" id="KW-0547">Nucleotide-binding</keyword>
<dbReference type="Pfam" id="PF00069">
    <property type="entry name" value="Pkinase"/>
    <property type="match status" value="1"/>
</dbReference>
<comment type="similarity">
    <text evidence="3">Belongs to the sel-1 family.</text>
</comment>